<evidence type="ECO:0000313" key="7">
    <source>
        <dbReference type="Proteomes" id="UP000011728"/>
    </source>
</evidence>
<comment type="similarity">
    <text evidence="1">Belongs to the LysR transcriptional regulatory family.</text>
</comment>
<dbReference type="PATRIC" id="fig|931276.5.peg.1769"/>
<dbReference type="Pfam" id="PF00126">
    <property type="entry name" value="HTH_1"/>
    <property type="match status" value="1"/>
</dbReference>
<dbReference type="PRINTS" id="PR00039">
    <property type="entry name" value="HTHLYSR"/>
</dbReference>
<dbReference type="PROSITE" id="PS50931">
    <property type="entry name" value="HTH_LYSR"/>
    <property type="match status" value="1"/>
</dbReference>
<dbReference type="RefSeq" id="WP_015391879.1">
    <property type="nucleotide sequence ID" value="NC_020291.1"/>
</dbReference>
<dbReference type="eggNOG" id="COG0583">
    <property type="taxonomic scope" value="Bacteria"/>
</dbReference>
<dbReference type="Proteomes" id="UP000011728">
    <property type="component" value="Chromosome"/>
</dbReference>
<dbReference type="GO" id="GO:0003700">
    <property type="term" value="F:DNA-binding transcription factor activity"/>
    <property type="evidence" value="ECO:0007669"/>
    <property type="project" value="InterPro"/>
</dbReference>
<dbReference type="OrthoDB" id="9803714at2"/>
<dbReference type="Gene3D" id="1.10.10.10">
    <property type="entry name" value="Winged helix-like DNA-binding domain superfamily/Winged helix DNA-binding domain"/>
    <property type="match status" value="1"/>
</dbReference>
<dbReference type="AlphaFoldDB" id="M1MGU0"/>
<dbReference type="InterPro" id="IPR005119">
    <property type="entry name" value="LysR_subst-bd"/>
</dbReference>
<dbReference type="FunFam" id="1.10.10.10:FF:000001">
    <property type="entry name" value="LysR family transcriptional regulator"/>
    <property type="match status" value="1"/>
</dbReference>
<dbReference type="SUPFAM" id="SSF46785">
    <property type="entry name" value="Winged helix' DNA-binding domain"/>
    <property type="match status" value="1"/>
</dbReference>
<gene>
    <name evidence="6" type="ORF">Cspa_c17880</name>
</gene>
<dbReference type="InterPro" id="IPR036388">
    <property type="entry name" value="WH-like_DNA-bd_sf"/>
</dbReference>
<evidence type="ECO:0000259" key="5">
    <source>
        <dbReference type="PROSITE" id="PS50931"/>
    </source>
</evidence>
<dbReference type="InterPro" id="IPR000847">
    <property type="entry name" value="LysR_HTH_N"/>
</dbReference>
<proteinExistence type="inferred from homology"/>
<dbReference type="GO" id="GO:0003677">
    <property type="term" value="F:DNA binding"/>
    <property type="evidence" value="ECO:0007669"/>
    <property type="project" value="UniProtKB-KW"/>
</dbReference>
<sequence>MEIRVLKYFLTVAREESITKGAEILHITQPTLSRQLMQLEEELGVELFTRGKSKITLTDEGMLLRRRAEEILDLVDKTEREFGEQDNLITGQIFIGAGETNAMHVLANLIKEFNKEYPQVKYNLYSGNADDIKEKIDKGLIDIGLLTEPVNIEKYDFVRLPNKEIWGVLMQKDSPLAKKENIKPEDLSNMAVINTKRPMVQNEIENWFGTQYEKINVIATYNLIYNAAIMVEEGLGYAICFEKLVNINNETNLCFKPFYPKLETGTVIVWKKHQVFSAATTKFIEKIINALKA</sequence>
<keyword evidence="2" id="KW-0805">Transcription regulation</keyword>
<accession>M1MGU0</accession>
<dbReference type="EMBL" id="CP004121">
    <property type="protein sequence ID" value="AGF55558.1"/>
    <property type="molecule type" value="Genomic_DNA"/>
</dbReference>
<evidence type="ECO:0000256" key="3">
    <source>
        <dbReference type="ARBA" id="ARBA00023125"/>
    </source>
</evidence>
<reference evidence="6 7" key="1">
    <citation type="submission" date="2013-02" db="EMBL/GenBank/DDBJ databases">
        <title>Genome sequence of Clostridium saccharoperbutylacetonicum N1-4(HMT).</title>
        <authorList>
            <person name="Poehlein A."/>
            <person name="Daniel R."/>
        </authorList>
    </citation>
    <scope>NUCLEOTIDE SEQUENCE [LARGE SCALE GENOMIC DNA]</scope>
    <source>
        <strain evidence="7">N1-4(HMT)</strain>
    </source>
</reference>
<organism evidence="6 7">
    <name type="scientific">Clostridium saccharoperbutylacetonicum N1-4(HMT)</name>
    <dbReference type="NCBI Taxonomy" id="931276"/>
    <lineage>
        <taxon>Bacteria</taxon>
        <taxon>Bacillati</taxon>
        <taxon>Bacillota</taxon>
        <taxon>Clostridia</taxon>
        <taxon>Eubacteriales</taxon>
        <taxon>Clostridiaceae</taxon>
        <taxon>Clostridium</taxon>
    </lineage>
</organism>
<dbReference type="PANTHER" id="PTHR30419:SF8">
    <property type="entry name" value="NITROGEN ASSIMILATION TRANSCRIPTIONAL ACTIVATOR-RELATED"/>
    <property type="match status" value="1"/>
</dbReference>
<feature type="domain" description="HTH lysR-type" evidence="5">
    <location>
        <begin position="1"/>
        <end position="58"/>
    </location>
</feature>
<evidence type="ECO:0000256" key="1">
    <source>
        <dbReference type="ARBA" id="ARBA00009437"/>
    </source>
</evidence>
<dbReference type="InterPro" id="IPR036390">
    <property type="entry name" value="WH_DNA-bd_sf"/>
</dbReference>
<keyword evidence="4" id="KW-0804">Transcription</keyword>
<keyword evidence="3" id="KW-0238">DNA-binding</keyword>
<dbReference type="Pfam" id="PF03466">
    <property type="entry name" value="LysR_substrate"/>
    <property type="match status" value="1"/>
</dbReference>
<keyword evidence="7" id="KW-1185">Reference proteome</keyword>
<dbReference type="GO" id="GO:0005829">
    <property type="term" value="C:cytosol"/>
    <property type="evidence" value="ECO:0007669"/>
    <property type="project" value="TreeGrafter"/>
</dbReference>
<dbReference type="PANTHER" id="PTHR30419">
    <property type="entry name" value="HTH-TYPE TRANSCRIPTIONAL REGULATOR YBHD"/>
    <property type="match status" value="1"/>
</dbReference>
<evidence type="ECO:0000256" key="4">
    <source>
        <dbReference type="ARBA" id="ARBA00023163"/>
    </source>
</evidence>
<name>M1MGU0_9CLOT</name>
<dbReference type="SUPFAM" id="SSF53850">
    <property type="entry name" value="Periplasmic binding protein-like II"/>
    <property type="match status" value="1"/>
</dbReference>
<dbReference type="Gene3D" id="3.40.190.290">
    <property type="match status" value="1"/>
</dbReference>
<evidence type="ECO:0000256" key="2">
    <source>
        <dbReference type="ARBA" id="ARBA00023015"/>
    </source>
</evidence>
<dbReference type="HOGENOM" id="CLU_039613_6_2_9"/>
<dbReference type="InterPro" id="IPR050950">
    <property type="entry name" value="HTH-type_LysR_regulators"/>
</dbReference>
<evidence type="ECO:0000313" key="6">
    <source>
        <dbReference type="EMBL" id="AGF55558.1"/>
    </source>
</evidence>
<dbReference type="CDD" id="cd05466">
    <property type="entry name" value="PBP2_LTTR_substrate"/>
    <property type="match status" value="1"/>
</dbReference>
<dbReference type="KEGG" id="csr:Cspa_c17880"/>
<protein>
    <submittedName>
        <fullName evidence="6">Transcriptional regulator</fullName>
    </submittedName>
</protein>